<reference evidence="2" key="1">
    <citation type="submission" date="2014-09" db="EMBL/GenBank/DDBJ databases">
        <authorList>
            <person name="Mudge J."/>
            <person name="Ramaraj T."/>
            <person name="Lindquist I.E."/>
            <person name="Bharti A.K."/>
            <person name="Sundararajan A."/>
            <person name="Cameron C.T."/>
            <person name="Woodward J.E."/>
            <person name="May G.D."/>
            <person name="Brubaker C."/>
            <person name="Broadhvest J."/>
            <person name="Wilkins T.A."/>
        </authorList>
    </citation>
    <scope>NUCLEOTIDE SEQUENCE</scope>
    <source>
        <strain evidence="2">cv. AKA8401</strain>
    </source>
</reference>
<organism evidence="1 2">
    <name type="scientific">Gossypium arboreum</name>
    <name type="common">Tree cotton</name>
    <name type="synonym">Gossypium nanking</name>
    <dbReference type="NCBI Taxonomy" id="29729"/>
    <lineage>
        <taxon>Eukaryota</taxon>
        <taxon>Viridiplantae</taxon>
        <taxon>Streptophyta</taxon>
        <taxon>Embryophyta</taxon>
        <taxon>Tracheophyta</taxon>
        <taxon>Spermatophyta</taxon>
        <taxon>Magnoliopsida</taxon>
        <taxon>eudicotyledons</taxon>
        <taxon>Gunneridae</taxon>
        <taxon>Pentapetalae</taxon>
        <taxon>rosids</taxon>
        <taxon>malvids</taxon>
        <taxon>Malvales</taxon>
        <taxon>Malvaceae</taxon>
        <taxon>Malvoideae</taxon>
        <taxon>Gossypium</taxon>
    </lineage>
</organism>
<name>A0A0B0MHT5_GOSAR</name>
<dbReference type="EMBL" id="JRRC01040595">
    <property type="protein sequence ID" value="KHF98475.1"/>
    <property type="molecule type" value="Genomic_DNA"/>
</dbReference>
<evidence type="ECO:0000313" key="1">
    <source>
        <dbReference type="EMBL" id="KHF98475.1"/>
    </source>
</evidence>
<keyword evidence="2" id="KW-1185">Reference proteome</keyword>
<proteinExistence type="predicted"/>
<protein>
    <submittedName>
        <fullName evidence="1">Uncharacterized protein</fullName>
    </submittedName>
</protein>
<accession>A0A0B0MHT5</accession>
<dbReference type="AlphaFoldDB" id="A0A0B0MHT5"/>
<evidence type="ECO:0000313" key="2">
    <source>
        <dbReference type="Proteomes" id="UP000032142"/>
    </source>
</evidence>
<comment type="caution">
    <text evidence="1">The sequence shown here is derived from an EMBL/GenBank/DDBJ whole genome shotgun (WGS) entry which is preliminary data.</text>
</comment>
<dbReference type="Proteomes" id="UP000032142">
    <property type="component" value="Unassembled WGS sequence"/>
</dbReference>
<gene>
    <name evidence="1" type="ORF">F383_13701</name>
</gene>
<sequence>MLASICDLCVRPCLGHWHSI</sequence>